<dbReference type="EMBL" id="NIOF01000003">
    <property type="protein sequence ID" value="OWQ91567.1"/>
    <property type="molecule type" value="Genomic_DNA"/>
</dbReference>
<dbReference type="SMART" id="SM00977">
    <property type="entry name" value="TilS_C"/>
    <property type="match status" value="1"/>
</dbReference>
<evidence type="ECO:0000313" key="11">
    <source>
        <dbReference type="Proteomes" id="UP000197468"/>
    </source>
</evidence>
<dbReference type="Gene3D" id="1.20.59.20">
    <property type="match status" value="1"/>
</dbReference>
<evidence type="ECO:0000256" key="8">
    <source>
        <dbReference type="HAMAP-Rule" id="MF_01161"/>
    </source>
</evidence>
<evidence type="ECO:0000256" key="6">
    <source>
        <dbReference type="ARBA" id="ARBA00022840"/>
    </source>
</evidence>
<dbReference type="Pfam" id="PF11734">
    <property type="entry name" value="TilS_C"/>
    <property type="match status" value="1"/>
</dbReference>
<keyword evidence="11" id="KW-1185">Reference proteome</keyword>
<dbReference type="GO" id="GO:0032267">
    <property type="term" value="F:tRNA(Ile)-lysidine synthase activity"/>
    <property type="evidence" value="ECO:0007669"/>
    <property type="project" value="UniProtKB-EC"/>
</dbReference>
<evidence type="ECO:0000256" key="7">
    <source>
        <dbReference type="ARBA" id="ARBA00048539"/>
    </source>
</evidence>
<dbReference type="EC" id="6.3.4.19" evidence="8"/>
<feature type="domain" description="Lysidine-tRNA(Ile) synthetase C-terminal" evidence="9">
    <location>
        <begin position="369"/>
        <end position="441"/>
    </location>
</feature>
<dbReference type="AlphaFoldDB" id="A0A246JH41"/>
<dbReference type="InterPro" id="IPR012796">
    <property type="entry name" value="Lysidine-tRNA-synth_C"/>
</dbReference>
<comment type="subcellular location">
    <subcellularLocation>
        <location evidence="1 8">Cytoplasm</location>
    </subcellularLocation>
</comment>
<dbReference type="Proteomes" id="UP000197468">
    <property type="component" value="Unassembled WGS sequence"/>
</dbReference>
<keyword evidence="6 8" id="KW-0067">ATP-binding</keyword>
<dbReference type="NCBIfam" id="TIGR02433">
    <property type="entry name" value="lysidine_TilS_C"/>
    <property type="match status" value="1"/>
</dbReference>
<keyword evidence="5 8" id="KW-0547">Nucleotide-binding</keyword>
<dbReference type="GO" id="GO:0006400">
    <property type="term" value="P:tRNA modification"/>
    <property type="evidence" value="ECO:0007669"/>
    <property type="project" value="UniProtKB-UniRule"/>
</dbReference>
<dbReference type="NCBIfam" id="TIGR02432">
    <property type="entry name" value="lysidine_TilS_N"/>
    <property type="match status" value="1"/>
</dbReference>
<comment type="similarity">
    <text evidence="8">Belongs to the tRNA(Ile)-lysidine synthase family.</text>
</comment>
<dbReference type="GO" id="GO:0005524">
    <property type="term" value="F:ATP binding"/>
    <property type="evidence" value="ECO:0007669"/>
    <property type="project" value="UniProtKB-UniRule"/>
</dbReference>
<dbReference type="PANTHER" id="PTHR43033:SF1">
    <property type="entry name" value="TRNA(ILE)-LYSIDINE SYNTHASE-RELATED"/>
    <property type="match status" value="1"/>
</dbReference>
<dbReference type="SUPFAM" id="SSF82829">
    <property type="entry name" value="MesJ substrate recognition domain-like"/>
    <property type="match status" value="1"/>
</dbReference>
<keyword evidence="2 8" id="KW-0963">Cytoplasm</keyword>
<dbReference type="HAMAP" id="MF_01161">
    <property type="entry name" value="tRNA_Ile_lys_synt"/>
    <property type="match status" value="1"/>
</dbReference>
<dbReference type="OrthoDB" id="9807403at2"/>
<keyword evidence="3 8" id="KW-0436">Ligase</keyword>
<sequence>MADSATPRAAESGSRSSRRVLAVACSGGRDSTALLHATACSARSLGLHVVALHIHHGLNPRADAWLDHVSGQVSAWVDAGLPIELRHERLSGAPAAGDSIEAWARAGRHAALQRLTLAAGADLLLLAHHRRDQAETFLLQALRGAGSAGLSAMPRAQWRDGVCWVRPWLDRPREAVEAYVAEHRLTFIDDDSNTDPRYARNQLRLRVWPALCAQSPGAEAALARAAEWAQQATELQREIATEDLRRWSDATGLSQAMLRSLSAARATNALRAWLHRETERAAPASLIRRLLVEAPEAVIAQWPLGDVTLHLYRGRFAVRPRAPEHAEPVAAQRVDLARPGRHAMPDWRGTLDVEPVTSDGIGLSRLSNVELRPREGGERFQAHGKGVPRSLKKCWQTAGIPAAQREGPLIHVDGRLLFVPGLGLDARLLHADDEAQMALRWTPDAC</sequence>
<evidence type="ECO:0000256" key="1">
    <source>
        <dbReference type="ARBA" id="ARBA00004496"/>
    </source>
</evidence>
<dbReference type="InterPro" id="IPR012094">
    <property type="entry name" value="tRNA_Ile_lys_synt"/>
</dbReference>
<evidence type="ECO:0000256" key="2">
    <source>
        <dbReference type="ARBA" id="ARBA00022490"/>
    </source>
</evidence>
<comment type="catalytic activity">
    <reaction evidence="7 8">
        <text>cytidine(34) in tRNA(Ile2) + L-lysine + ATP = lysidine(34) in tRNA(Ile2) + AMP + diphosphate + H(+)</text>
        <dbReference type="Rhea" id="RHEA:43744"/>
        <dbReference type="Rhea" id="RHEA-COMP:10625"/>
        <dbReference type="Rhea" id="RHEA-COMP:10670"/>
        <dbReference type="ChEBI" id="CHEBI:15378"/>
        <dbReference type="ChEBI" id="CHEBI:30616"/>
        <dbReference type="ChEBI" id="CHEBI:32551"/>
        <dbReference type="ChEBI" id="CHEBI:33019"/>
        <dbReference type="ChEBI" id="CHEBI:82748"/>
        <dbReference type="ChEBI" id="CHEBI:83665"/>
        <dbReference type="ChEBI" id="CHEBI:456215"/>
        <dbReference type="EC" id="6.3.4.19"/>
    </reaction>
</comment>
<dbReference type="RefSeq" id="WP_088384794.1">
    <property type="nucleotide sequence ID" value="NZ_NIOF01000003.1"/>
</dbReference>
<proteinExistence type="inferred from homology"/>
<dbReference type="SUPFAM" id="SSF56037">
    <property type="entry name" value="PheT/TilS domain"/>
    <property type="match status" value="1"/>
</dbReference>
<dbReference type="Gene3D" id="3.40.50.620">
    <property type="entry name" value="HUPs"/>
    <property type="match status" value="1"/>
</dbReference>
<dbReference type="InterPro" id="IPR014729">
    <property type="entry name" value="Rossmann-like_a/b/a_fold"/>
</dbReference>
<protein>
    <recommendedName>
        <fullName evidence="8">tRNA(Ile)-lysidine synthase</fullName>
        <ecNumber evidence="8">6.3.4.19</ecNumber>
    </recommendedName>
    <alternativeName>
        <fullName evidence="8">tRNA(Ile)-2-lysyl-cytidine synthase</fullName>
    </alternativeName>
    <alternativeName>
        <fullName evidence="8">tRNA(Ile)-lysidine synthetase</fullName>
    </alternativeName>
</protein>
<dbReference type="PANTHER" id="PTHR43033">
    <property type="entry name" value="TRNA(ILE)-LYSIDINE SYNTHASE-RELATED"/>
    <property type="match status" value="1"/>
</dbReference>
<evidence type="ECO:0000256" key="4">
    <source>
        <dbReference type="ARBA" id="ARBA00022694"/>
    </source>
</evidence>
<comment type="caution">
    <text evidence="10">The sequence shown here is derived from an EMBL/GenBank/DDBJ whole genome shotgun (WGS) entry which is preliminary data.</text>
</comment>
<organism evidence="10 11">
    <name type="scientific">Roseateles aquatilis</name>
    <dbReference type="NCBI Taxonomy" id="431061"/>
    <lineage>
        <taxon>Bacteria</taxon>
        <taxon>Pseudomonadati</taxon>
        <taxon>Pseudomonadota</taxon>
        <taxon>Betaproteobacteria</taxon>
        <taxon>Burkholderiales</taxon>
        <taxon>Sphaerotilaceae</taxon>
        <taxon>Roseateles</taxon>
    </lineage>
</organism>
<dbReference type="GO" id="GO:0005737">
    <property type="term" value="C:cytoplasm"/>
    <property type="evidence" value="ECO:0007669"/>
    <property type="project" value="UniProtKB-SubCell"/>
</dbReference>
<dbReference type="SUPFAM" id="SSF52402">
    <property type="entry name" value="Adenine nucleotide alpha hydrolases-like"/>
    <property type="match status" value="1"/>
</dbReference>
<accession>A0A246JH41</accession>
<evidence type="ECO:0000259" key="9">
    <source>
        <dbReference type="SMART" id="SM00977"/>
    </source>
</evidence>
<dbReference type="CDD" id="cd01992">
    <property type="entry name" value="TilS_N"/>
    <property type="match status" value="1"/>
</dbReference>
<comment type="domain">
    <text evidence="8">The N-terminal region contains the highly conserved SGGXDS motif, predicted to be a P-loop motif involved in ATP binding.</text>
</comment>
<keyword evidence="4 8" id="KW-0819">tRNA processing</keyword>
<name>A0A246JH41_9BURK</name>
<dbReference type="InterPro" id="IPR011063">
    <property type="entry name" value="TilS/TtcA_N"/>
</dbReference>
<evidence type="ECO:0000256" key="5">
    <source>
        <dbReference type="ARBA" id="ARBA00022741"/>
    </source>
</evidence>
<dbReference type="InterPro" id="IPR012795">
    <property type="entry name" value="tRNA_Ile_lys_synt_N"/>
</dbReference>
<comment type="function">
    <text evidence="8">Ligates lysine onto the cytidine present at position 34 of the AUA codon-specific tRNA(Ile) that contains the anticodon CAU, in an ATP-dependent manner. Cytidine is converted to lysidine, thus changing the amino acid specificity of the tRNA from methionine to isoleucine.</text>
</comment>
<feature type="binding site" evidence="8">
    <location>
        <begin position="26"/>
        <end position="31"/>
    </location>
    <ligand>
        <name>ATP</name>
        <dbReference type="ChEBI" id="CHEBI:30616"/>
    </ligand>
</feature>
<dbReference type="Pfam" id="PF01171">
    <property type="entry name" value="ATP_bind_3"/>
    <property type="match status" value="1"/>
</dbReference>
<evidence type="ECO:0000256" key="3">
    <source>
        <dbReference type="ARBA" id="ARBA00022598"/>
    </source>
</evidence>
<reference evidence="10 11" key="1">
    <citation type="journal article" date="2008" name="Int. J. Syst. Evol. Microbiol.">
        <title>Description of Roseateles aquatilis sp. nov. and Roseateles terrae sp. nov., in the class Betaproteobacteria, and emended description of the genus Roseateles.</title>
        <authorList>
            <person name="Gomila M."/>
            <person name="Bowien B."/>
            <person name="Falsen E."/>
            <person name="Moore E.R."/>
            <person name="Lalucat J."/>
        </authorList>
    </citation>
    <scope>NUCLEOTIDE SEQUENCE [LARGE SCALE GENOMIC DNA]</scope>
    <source>
        <strain evidence="10 11">CCUG 48205</strain>
    </source>
</reference>
<gene>
    <name evidence="8 10" type="primary">tilS</name>
    <name evidence="10" type="ORF">CDN99_10525</name>
</gene>
<evidence type="ECO:0000313" key="10">
    <source>
        <dbReference type="EMBL" id="OWQ91567.1"/>
    </source>
</evidence>